<name>A0ABN0C211_9ACTN</name>
<comment type="caution">
    <text evidence="1">The sequence shown here is derived from an EMBL/GenBank/DDBJ whole genome shotgun (WGS) entry which is preliminary data.</text>
</comment>
<proteinExistence type="predicted"/>
<keyword evidence="2" id="KW-1185">Reference proteome</keyword>
<evidence type="ECO:0000313" key="2">
    <source>
        <dbReference type="Proteomes" id="UP000003179"/>
    </source>
</evidence>
<gene>
    <name evidence="1" type="ORF">HMPREF9607_02461</name>
</gene>
<accession>A0ABN0C211</accession>
<evidence type="ECO:0000313" key="1">
    <source>
        <dbReference type="EMBL" id="EFS91171.1"/>
    </source>
</evidence>
<sequence length="67" mass="7659">MGQSLCRQLLNDARENTKTLDVNVAFTSALEEHLVAYADTQQRSSFVNPFMDETVPTHDAQPRHTRR</sequence>
<dbReference type="Proteomes" id="UP000003179">
    <property type="component" value="Unassembled WGS sequence"/>
</dbReference>
<protein>
    <submittedName>
        <fullName evidence="1">Uncharacterized protein</fullName>
    </submittedName>
</protein>
<reference evidence="1" key="1">
    <citation type="submission" date="2010-08" db="EMBL/GenBank/DDBJ databases">
        <authorList>
            <person name="Weinstock G."/>
            <person name="Sodergren E."/>
            <person name="Clifton S."/>
            <person name="Fulton L."/>
            <person name="Fulton B."/>
            <person name="Courtney L."/>
            <person name="Fronick C."/>
            <person name="Harrison M."/>
            <person name="Strong C."/>
            <person name="Farmer C."/>
            <person name="Delahaunty K."/>
            <person name="Markovic C."/>
            <person name="Hall O."/>
            <person name="Minx P."/>
            <person name="Tomlinson C."/>
            <person name="Mitreva M."/>
            <person name="Hou S."/>
            <person name="Chen J."/>
            <person name="Wollam A."/>
            <person name="Pepin K.H."/>
            <person name="Johnson M."/>
            <person name="Bhonagiri V."/>
            <person name="Zhang X."/>
            <person name="Suruliraj S."/>
            <person name="Warren W."/>
            <person name="Chinwalla A."/>
            <person name="Mardis E.R."/>
            <person name="Wilson R.K."/>
        </authorList>
    </citation>
    <scope>NUCLEOTIDE SEQUENCE [LARGE SCALE GENOMIC DNA]</scope>
    <source>
        <strain evidence="1">HL044PA1</strain>
    </source>
</reference>
<dbReference type="EMBL" id="ADZU01000041">
    <property type="protein sequence ID" value="EFS91171.1"/>
    <property type="molecule type" value="Genomic_DNA"/>
</dbReference>
<organism evidence="1 2">
    <name type="scientific">Cutibacterium modestum HL044PA1</name>
    <dbReference type="NCBI Taxonomy" id="765109"/>
    <lineage>
        <taxon>Bacteria</taxon>
        <taxon>Bacillati</taxon>
        <taxon>Actinomycetota</taxon>
        <taxon>Actinomycetes</taxon>
        <taxon>Propionibacteriales</taxon>
        <taxon>Propionibacteriaceae</taxon>
        <taxon>Cutibacterium</taxon>
        <taxon>Cutibacterium modestum</taxon>
    </lineage>
</organism>